<accession>A0A6A5UYB1</accession>
<evidence type="ECO:0000313" key="3">
    <source>
        <dbReference type="Proteomes" id="UP000800036"/>
    </source>
</evidence>
<organism evidence="2 3">
    <name type="scientific">Bimuria novae-zelandiae CBS 107.79</name>
    <dbReference type="NCBI Taxonomy" id="1447943"/>
    <lineage>
        <taxon>Eukaryota</taxon>
        <taxon>Fungi</taxon>
        <taxon>Dikarya</taxon>
        <taxon>Ascomycota</taxon>
        <taxon>Pezizomycotina</taxon>
        <taxon>Dothideomycetes</taxon>
        <taxon>Pleosporomycetidae</taxon>
        <taxon>Pleosporales</taxon>
        <taxon>Massarineae</taxon>
        <taxon>Didymosphaeriaceae</taxon>
        <taxon>Bimuria</taxon>
    </lineage>
</organism>
<evidence type="ECO:0000313" key="2">
    <source>
        <dbReference type="EMBL" id="KAF1969981.1"/>
    </source>
</evidence>
<sequence>MRRRFKCSLRMNELCCLDMPLTVSPNNSDYASWCLGGHTFIVRSFFSLQSSSNVSSLCDSSPLPPLDLNIHPAAMPYPPTVPHNTVPIYVWNAPTMVTGAPEGTQTTRQPVEHDNMTRRAGSYVPPRPQRLSVPWSHTVARRSRPLRKSASHKTGRSPLRELKDLGNAGRRTQKTKLAHGVPRHPGI</sequence>
<proteinExistence type="predicted"/>
<keyword evidence="3" id="KW-1185">Reference proteome</keyword>
<dbReference type="Proteomes" id="UP000800036">
    <property type="component" value="Unassembled WGS sequence"/>
</dbReference>
<dbReference type="EMBL" id="ML976704">
    <property type="protein sequence ID" value="KAF1969981.1"/>
    <property type="molecule type" value="Genomic_DNA"/>
</dbReference>
<feature type="compositionally biased region" description="Basic residues" evidence="1">
    <location>
        <begin position="139"/>
        <end position="155"/>
    </location>
</feature>
<name>A0A6A5UYB1_9PLEO</name>
<protein>
    <submittedName>
        <fullName evidence="2">Uncharacterized protein</fullName>
    </submittedName>
</protein>
<gene>
    <name evidence="2" type="ORF">BU23DRAFT_219130</name>
</gene>
<dbReference type="AlphaFoldDB" id="A0A6A5UYB1"/>
<evidence type="ECO:0000256" key="1">
    <source>
        <dbReference type="SAM" id="MobiDB-lite"/>
    </source>
</evidence>
<reference evidence="2" key="1">
    <citation type="journal article" date="2020" name="Stud. Mycol.">
        <title>101 Dothideomycetes genomes: a test case for predicting lifestyles and emergence of pathogens.</title>
        <authorList>
            <person name="Haridas S."/>
            <person name="Albert R."/>
            <person name="Binder M."/>
            <person name="Bloem J."/>
            <person name="Labutti K."/>
            <person name="Salamov A."/>
            <person name="Andreopoulos B."/>
            <person name="Baker S."/>
            <person name="Barry K."/>
            <person name="Bills G."/>
            <person name="Bluhm B."/>
            <person name="Cannon C."/>
            <person name="Castanera R."/>
            <person name="Culley D."/>
            <person name="Daum C."/>
            <person name="Ezra D."/>
            <person name="Gonzalez J."/>
            <person name="Henrissat B."/>
            <person name="Kuo A."/>
            <person name="Liang C."/>
            <person name="Lipzen A."/>
            <person name="Lutzoni F."/>
            <person name="Magnuson J."/>
            <person name="Mondo S."/>
            <person name="Nolan M."/>
            <person name="Ohm R."/>
            <person name="Pangilinan J."/>
            <person name="Park H.-J."/>
            <person name="Ramirez L."/>
            <person name="Alfaro M."/>
            <person name="Sun H."/>
            <person name="Tritt A."/>
            <person name="Yoshinaga Y."/>
            <person name="Zwiers L.-H."/>
            <person name="Turgeon B."/>
            <person name="Goodwin S."/>
            <person name="Spatafora J."/>
            <person name="Crous P."/>
            <person name="Grigoriev I."/>
        </authorList>
    </citation>
    <scope>NUCLEOTIDE SEQUENCE</scope>
    <source>
        <strain evidence="2">CBS 107.79</strain>
    </source>
</reference>
<feature type="region of interest" description="Disordered" evidence="1">
    <location>
        <begin position="100"/>
        <end position="187"/>
    </location>
</feature>